<evidence type="ECO:0000313" key="3">
    <source>
        <dbReference type="Proteomes" id="UP000241074"/>
    </source>
</evidence>
<evidence type="ECO:0000313" key="2">
    <source>
        <dbReference type="EMBL" id="AVP96648.1"/>
    </source>
</evidence>
<organism evidence="2 3">
    <name type="scientific">Ahniella affigens</name>
    <dbReference type="NCBI Taxonomy" id="2021234"/>
    <lineage>
        <taxon>Bacteria</taxon>
        <taxon>Pseudomonadati</taxon>
        <taxon>Pseudomonadota</taxon>
        <taxon>Gammaproteobacteria</taxon>
        <taxon>Lysobacterales</taxon>
        <taxon>Rhodanobacteraceae</taxon>
        <taxon>Ahniella</taxon>
    </lineage>
</organism>
<keyword evidence="1" id="KW-0732">Signal</keyword>
<sequence>MSRKMLVVALSALTGLALSSFAPAADYQPVEERMSARDFRASGLDKLSAEELDNLNRWLNGEEIRIVGSAPAGAAETAGERTGPGFERGMFDDQGSDTEVVSYIDGRFDGWQGKNEFRLQNGQVWRQIERTKFVVGDPITNPKVTITRGFTGVWRLQVDGYNTAVKVERVQ</sequence>
<protein>
    <recommendedName>
        <fullName evidence="4">Secreted protein</fullName>
    </recommendedName>
</protein>
<feature type="signal peptide" evidence="1">
    <location>
        <begin position="1"/>
        <end position="24"/>
    </location>
</feature>
<name>A0A2P1PP81_9GAMM</name>
<accession>A0A2P1PP81</accession>
<dbReference type="OrthoDB" id="8703271at2"/>
<evidence type="ECO:0008006" key="4">
    <source>
        <dbReference type="Google" id="ProtNLM"/>
    </source>
</evidence>
<reference evidence="2 3" key="2">
    <citation type="submission" date="2018-03" db="EMBL/GenBank/DDBJ databases">
        <authorList>
            <person name="Keele B.F."/>
        </authorList>
    </citation>
    <scope>NUCLEOTIDE SEQUENCE [LARGE SCALE GENOMIC DNA]</scope>
    <source>
        <strain evidence="2 3">D13</strain>
    </source>
</reference>
<proteinExistence type="predicted"/>
<dbReference type="Proteomes" id="UP000241074">
    <property type="component" value="Chromosome"/>
</dbReference>
<gene>
    <name evidence="2" type="ORF">C7S18_05265</name>
</gene>
<dbReference type="EMBL" id="CP027860">
    <property type="protein sequence ID" value="AVP96648.1"/>
    <property type="molecule type" value="Genomic_DNA"/>
</dbReference>
<dbReference type="RefSeq" id="WP_106890576.1">
    <property type="nucleotide sequence ID" value="NZ_CP027860.1"/>
</dbReference>
<keyword evidence="3" id="KW-1185">Reference proteome</keyword>
<dbReference type="AlphaFoldDB" id="A0A2P1PP81"/>
<reference evidence="2 3" key="1">
    <citation type="submission" date="2018-03" db="EMBL/GenBank/DDBJ databases">
        <title>Ahniella affigens gen. nov., sp. nov., a gammaproteobacterium isolated from sandy soil near a stream.</title>
        <authorList>
            <person name="Ko Y."/>
            <person name="Kim J.-H."/>
        </authorList>
    </citation>
    <scope>NUCLEOTIDE SEQUENCE [LARGE SCALE GENOMIC DNA]</scope>
    <source>
        <strain evidence="2 3">D13</strain>
    </source>
</reference>
<feature type="chain" id="PRO_5015149043" description="Secreted protein" evidence="1">
    <location>
        <begin position="25"/>
        <end position="171"/>
    </location>
</feature>
<dbReference type="KEGG" id="xba:C7S18_05265"/>
<evidence type="ECO:0000256" key="1">
    <source>
        <dbReference type="SAM" id="SignalP"/>
    </source>
</evidence>